<feature type="compositionally biased region" description="Basic and acidic residues" evidence="1">
    <location>
        <begin position="154"/>
        <end position="166"/>
    </location>
</feature>
<feature type="region of interest" description="Disordered" evidence="1">
    <location>
        <begin position="43"/>
        <end position="77"/>
    </location>
</feature>
<feature type="compositionally biased region" description="Basic residues" evidence="1">
    <location>
        <begin position="59"/>
        <end position="69"/>
    </location>
</feature>
<name>A0A3P7MAN4_DIBLA</name>
<protein>
    <submittedName>
        <fullName evidence="2">Uncharacterized protein</fullName>
    </submittedName>
</protein>
<feature type="compositionally biased region" description="Acidic residues" evidence="1">
    <location>
        <begin position="167"/>
        <end position="180"/>
    </location>
</feature>
<dbReference type="Proteomes" id="UP000281553">
    <property type="component" value="Unassembled WGS sequence"/>
</dbReference>
<dbReference type="EMBL" id="UYRU01071178">
    <property type="protein sequence ID" value="VDN20707.1"/>
    <property type="molecule type" value="Genomic_DNA"/>
</dbReference>
<keyword evidence="3" id="KW-1185">Reference proteome</keyword>
<evidence type="ECO:0000313" key="3">
    <source>
        <dbReference type="Proteomes" id="UP000281553"/>
    </source>
</evidence>
<evidence type="ECO:0000313" key="2">
    <source>
        <dbReference type="EMBL" id="VDN20707.1"/>
    </source>
</evidence>
<feature type="region of interest" description="Disordered" evidence="1">
    <location>
        <begin position="154"/>
        <end position="180"/>
    </location>
</feature>
<feature type="non-terminal residue" evidence="2">
    <location>
        <position position="180"/>
    </location>
</feature>
<gene>
    <name evidence="2" type="ORF">DILT_LOCUS13677</name>
</gene>
<accession>A0A3P7MAN4</accession>
<evidence type="ECO:0000256" key="1">
    <source>
        <dbReference type="SAM" id="MobiDB-lite"/>
    </source>
</evidence>
<dbReference type="AlphaFoldDB" id="A0A3P7MAN4"/>
<reference evidence="2 3" key="1">
    <citation type="submission" date="2018-11" db="EMBL/GenBank/DDBJ databases">
        <authorList>
            <consortium name="Pathogen Informatics"/>
        </authorList>
    </citation>
    <scope>NUCLEOTIDE SEQUENCE [LARGE SCALE GENOMIC DNA]</scope>
</reference>
<proteinExistence type="predicted"/>
<sequence>MGCSTTEKPSKRCISFDLNTIGAPSTTRTDCRSPFLLVCSEEGDSGGGGSAGFTLRPCKPPRMRARSKPPRTSMGAEAGLRRRHYLRADSRVAVSMDCEAEPQKEGEGEFDLSHNVQLGRRKTRDTALKRWSSIDGLGLKCSLLPRFLGTWKAPMEKEEGEVKKEVEDLETSDEDPSASG</sequence>
<organism evidence="2 3">
    <name type="scientific">Dibothriocephalus latus</name>
    <name type="common">Fish tapeworm</name>
    <name type="synonym">Diphyllobothrium latum</name>
    <dbReference type="NCBI Taxonomy" id="60516"/>
    <lineage>
        <taxon>Eukaryota</taxon>
        <taxon>Metazoa</taxon>
        <taxon>Spiralia</taxon>
        <taxon>Lophotrochozoa</taxon>
        <taxon>Platyhelminthes</taxon>
        <taxon>Cestoda</taxon>
        <taxon>Eucestoda</taxon>
        <taxon>Diphyllobothriidea</taxon>
        <taxon>Diphyllobothriidae</taxon>
        <taxon>Dibothriocephalus</taxon>
    </lineage>
</organism>